<feature type="transmembrane region" description="Helical" evidence="7">
    <location>
        <begin position="115"/>
        <end position="134"/>
    </location>
</feature>
<dbReference type="Proteomes" id="UP001556709">
    <property type="component" value="Unassembled WGS sequence"/>
</dbReference>
<evidence type="ECO:0000256" key="5">
    <source>
        <dbReference type="ARBA" id="ARBA00022989"/>
    </source>
</evidence>
<keyword evidence="2" id="KW-1003">Cell membrane</keyword>
<feature type="transmembrane region" description="Helical" evidence="7">
    <location>
        <begin position="51"/>
        <end position="72"/>
    </location>
</feature>
<evidence type="ECO:0000313" key="8">
    <source>
        <dbReference type="EMBL" id="MEX0469384.1"/>
    </source>
</evidence>
<keyword evidence="5 7" id="KW-1133">Transmembrane helix</keyword>
<keyword evidence="6 7" id="KW-0472">Membrane</keyword>
<organism evidence="8 9">
    <name type="scientific">Spiribacter pallidus</name>
    <dbReference type="NCBI Taxonomy" id="1987936"/>
    <lineage>
        <taxon>Bacteria</taxon>
        <taxon>Pseudomonadati</taxon>
        <taxon>Pseudomonadota</taxon>
        <taxon>Gammaproteobacteria</taxon>
        <taxon>Chromatiales</taxon>
        <taxon>Ectothiorhodospiraceae</taxon>
        <taxon>Spiribacter</taxon>
    </lineage>
</organism>
<dbReference type="InterPro" id="IPR000715">
    <property type="entry name" value="Glycosyl_transferase_4"/>
</dbReference>
<evidence type="ECO:0000256" key="6">
    <source>
        <dbReference type="ARBA" id="ARBA00023136"/>
    </source>
</evidence>
<keyword evidence="4 7" id="KW-0812">Transmembrane</keyword>
<comment type="caution">
    <text evidence="8">The sequence shown here is derived from an EMBL/GenBank/DDBJ whole genome shotgun (WGS) entry which is preliminary data.</text>
</comment>
<protein>
    <recommendedName>
        <fullName evidence="10">Undecaprenyl/decaprenyl-phosphate alpha-N-acetylglucosaminyl 1-phosphate transferase</fullName>
    </recommendedName>
</protein>
<evidence type="ECO:0008006" key="10">
    <source>
        <dbReference type="Google" id="ProtNLM"/>
    </source>
</evidence>
<evidence type="ECO:0000256" key="2">
    <source>
        <dbReference type="ARBA" id="ARBA00022475"/>
    </source>
</evidence>
<gene>
    <name evidence="8" type="ORF">V6X73_06575</name>
</gene>
<dbReference type="Pfam" id="PF00953">
    <property type="entry name" value="Glycos_transf_4"/>
    <property type="match status" value="1"/>
</dbReference>
<dbReference type="PANTHER" id="PTHR22926:SF3">
    <property type="entry name" value="UNDECAPRENYL-PHOSPHATE ALPHA-N-ACETYLGLUCOSAMINYL 1-PHOSPHATE TRANSFERASE"/>
    <property type="match status" value="1"/>
</dbReference>
<evidence type="ECO:0000256" key="4">
    <source>
        <dbReference type="ARBA" id="ARBA00022692"/>
    </source>
</evidence>
<keyword evidence="9" id="KW-1185">Reference proteome</keyword>
<name>A0ABV3TCP3_9GAMM</name>
<dbReference type="PANTHER" id="PTHR22926">
    <property type="entry name" value="PHOSPHO-N-ACETYLMURAMOYL-PENTAPEPTIDE-TRANSFERASE"/>
    <property type="match status" value="1"/>
</dbReference>
<comment type="subcellular location">
    <subcellularLocation>
        <location evidence="1">Cell membrane</location>
        <topology evidence="1">Multi-pass membrane protein</topology>
    </subcellularLocation>
</comment>
<evidence type="ECO:0000313" key="9">
    <source>
        <dbReference type="Proteomes" id="UP001556709"/>
    </source>
</evidence>
<evidence type="ECO:0000256" key="1">
    <source>
        <dbReference type="ARBA" id="ARBA00004651"/>
    </source>
</evidence>
<keyword evidence="3" id="KW-0808">Transferase</keyword>
<feature type="transmembrane region" description="Helical" evidence="7">
    <location>
        <begin position="146"/>
        <end position="166"/>
    </location>
</feature>
<proteinExistence type="predicted"/>
<feature type="transmembrane region" description="Helical" evidence="7">
    <location>
        <begin position="12"/>
        <end position="30"/>
    </location>
</feature>
<feature type="transmembrane region" description="Helical" evidence="7">
    <location>
        <begin position="84"/>
        <end position="103"/>
    </location>
</feature>
<sequence length="200" mass="20454">MGPLLVQAIGPPLAALCFALILIQLLRQAAPGLGLVDQPGGRKTHRHPTPVVGGLGMGFALLLALPFLLHGLDGAVGAGWLGSARPWLPLGIAALLLVLAGLVDDAHGLSSGPKFAIQALAAVLAIAWGGIELASLGQWPSGEAMGLGPLILPLTLLALVGFVNAFNMIDGVVGLPAAPRWSCWDCWPPWRASPGTGMMP</sequence>
<reference evidence="8 9" key="1">
    <citation type="submission" date="2024-02" db="EMBL/GenBank/DDBJ databases">
        <title>New especies of Spiribacter isolated from saline water.</title>
        <authorList>
            <person name="Leon M.J."/>
            <person name="De La Haba R."/>
            <person name="Sanchez-Porro C."/>
            <person name="Ventosa A."/>
        </authorList>
    </citation>
    <scope>NUCLEOTIDE SEQUENCE [LARGE SCALE GENOMIC DNA]</scope>
    <source>
        <strain evidence="9">ag22IC6-390</strain>
    </source>
</reference>
<accession>A0ABV3TCP3</accession>
<dbReference type="EMBL" id="JBAKFM010000003">
    <property type="protein sequence ID" value="MEX0469384.1"/>
    <property type="molecule type" value="Genomic_DNA"/>
</dbReference>
<evidence type="ECO:0000256" key="3">
    <source>
        <dbReference type="ARBA" id="ARBA00022679"/>
    </source>
</evidence>
<evidence type="ECO:0000256" key="7">
    <source>
        <dbReference type="SAM" id="Phobius"/>
    </source>
</evidence>